<dbReference type="InterPro" id="IPR050572">
    <property type="entry name" value="Fe-S_Ferredoxin"/>
</dbReference>
<keyword evidence="2" id="KW-0004">4Fe-4S</keyword>
<dbReference type="PANTHER" id="PTHR43687:SF6">
    <property type="entry name" value="L-ASPARTATE SEMIALDEHYDE SULFURTRANSFERASE IRON-SULFUR SUBUNIT"/>
    <property type="match status" value="1"/>
</dbReference>
<reference evidence="10" key="1">
    <citation type="submission" date="2019-03" db="EMBL/GenBank/DDBJ databases">
        <authorList>
            <person name="Danneels B."/>
        </authorList>
    </citation>
    <scope>NUCLEOTIDE SEQUENCE</scope>
</reference>
<keyword evidence="5" id="KW-0249">Electron transport</keyword>
<dbReference type="EMBL" id="CAADHZ010000025">
    <property type="protein sequence ID" value="VFR32762.1"/>
    <property type="molecule type" value="Genomic_DNA"/>
</dbReference>
<proteinExistence type="predicted"/>
<organism evidence="10">
    <name type="scientific">plant metagenome</name>
    <dbReference type="NCBI Taxonomy" id="1297885"/>
    <lineage>
        <taxon>unclassified sequences</taxon>
        <taxon>metagenomes</taxon>
        <taxon>organismal metagenomes</taxon>
    </lineage>
</organism>
<dbReference type="InterPro" id="IPR017900">
    <property type="entry name" value="4Fe4S_Fe_S_CS"/>
</dbReference>
<feature type="domain" description="4Fe-4S ferredoxin-type" evidence="8">
    <location>
        <begin position="31"/>
        <end position="61"/>
    </location>
</feature>
<dbReference type="GO" id="GO:0051539">
    <property type="term" value="F:4 iron, 4 sulfur cluster binding"/>
    <property type="evidence" value="ECO:0007669"/>
    <property type="project" value="UniProtKB-KW"/>
</dbReference>
<keyword evidence="6" id="KW-0408">Iron</keyword>
<dbReference type="SUPFAM" id="SSF54862">
    <property type="entry name" value="4Fe-4S ferredoxins"/>
    <property type="match status" value="1"/>
</dbReference>
<feature type="domain" description="4Fe-4S ferredoxin-type" evidence="8">
    <location>
        <begin position="1"/>
        <end position="30"/>
    </location>
</feature>
<dbReference type="PANTHER" id="PTHR43687">
    <property type="entry name" value="ADENYLYLSULFATE REDUCTASE, BETA SUBUNIT"/>
    <property type="match status" value="1"/>
</dbReference>
<name>A0A484Q3K2_9ZZZZ</name>
<dbReference type="InterPro" id="IPR017896">
    <property type="entry name" value="4Fe4S_Fe-S-bd"/>
</dbReference>
<keyword evidence="4" id="KW-0677">Repeat</keyword>
<keyword evidence="3" id="KW-0479">Metal-binding</keyword>
<dbReference type="Pfam" id="PF12838">
    <property type="entry name" value="Fer4_7"/>
    <property type="match status" value="1"/>
</dbReference>
<evidence type="ECO:0000259" key="8">
    <source>
        <dbReference type="PROSITE" id="PS51379"/>
    </source>
</evidence>
<dbReference type="AlphaFoldDB" id="A0A484Q3K2"/>
<evidence type="ECO:0000256" key="2">
    <source>
        <dbReference type="ARBA" id="ARBA00022485"/>
    </source>
</evidence>
<evidence type="ECO:0000256" key="5">
    <source>
        <dbReference type="ARBA" id="ARBA00022982"/>
    </source>
</evidence>
<dbReference type="Gene3D" id="3.30.70.20">
    <property type="match status" value="1"/>
</dbReference>
<protein>
    <submittedName>
        <fullName evidence="10">Ferredoxin</fullName>
    </submittedName>
</protein>
<evidence type="ECO:0000256" key="1">
    <source>
        <dbReference type="ARBA" id="ARBA00022448"/>
    </source>
</evidence>
<keyword evidence="7" id="KW-0411">Iron-sulfur</keyword>
<evidence type="ECO:0000313" key="9">
    <source>
        <dbReference type="EMBL" id="VFR18302.1"/>
    </source>
</evidence>
<dbReference type="PROSITE" id="PS51379">
    <property type="entry name" value="4FE4S_FER_2"/>
    <property type="match status" value="2"/>
</dbReference>
<evidence type="ECO:0000256" key="4">
    <source>
        <dbReference type="ARBA" id="ARBA00022737"/>
    </source>
</evidence>
<keyword evidence="1" id="KW-0813">Transport</keyword>
<gene>
    <name evidence="10" type="ORF">ANDO1_2629</name>
    <name evidence="9" type="ORF">ANDO2_2535</name>
</gene>
<dbReference type="PROSITE" id="PS00198">
    <property type="entry name" value="4FE4S_FER_1"/>
    <property type="match status" value="2"/>
</dbReference>
<evidence type="ECO:0000256" key="3">
    <source>
        <dbReference type="ARBA" id="ARBA00022723"/>
    </source>
</evidence>
<evidence type="ECO:0000313" key="10">
    <source>
        <dbReference type="EMBL" id="VFR32762.1"/>
    </source>
</evidence>
<accession>A0A484Q3K2</accession>
<dbReference type="EMBL" id="CAADIB010000002">
    <property type="protein sequence ID" value="VFR18302.1"/>
    <property type="molecule type" value="Genomic_DNA"/>
</dbReference>
<evidence type="ECO:0000256" key="7">
    <source>
        <dbReference type="ARBA" id="ARBA00023014"/>
    </source>
</evidence>
<sequence>MIELISESRCTSCNRCVDVCPTNVFDIVQGGIPVIARPDSCQTCFLCELYCPVDAMYVHPCADVHVTVDESVLVAEGRLGGYSASLGWRKARAQGTEQDQMDRIFALGVY</sequence>
<dbReference type="GO" id="GO:0046872">
    <property type="term" value="F:metal ion binding"/>
    <property type="evidence" value="ECO:0007669"/>
    <property type="project" value="UniProtKB-KW"/>
</dbReference>
<evidence type="ECO:0000256" key="6">
    <source>
        <dbReference type="ARBA" id="ARBA00023004"/>
    </source>
</evidence>